<dbReference type="Proteomes" id="UP000199347">
    <property type="component" value="Unassembled WGS sequence"/>
</dbReference>
<accession>A0A1G5MXB8</accession>
<gene>
    <name evidence="1" type="ORF">SAMN03080610_01083</name>
</gene>
<proteinExistence type="predicted"/>
<reference evidence="1 2" key="1">
    <citation type="submission" date="2016-10" db="EMBL/GenBank/DDBJ databases">
        <authorList>
            <person name="de Groot N.N."/>
        </authorList>
    </citation>
    <scope>NUCLEOTIDE SEQUENCE [LARGE SCALE GENOMIC DNA]</scope>
    <source>
        <strain evidence="1 2">DSM 2698</strain>
    </source>
</reference>
<organism evidence="1 2">
    <name type="scientific">Afifella marina DSM 2698</name>
    <dbReference type="NCBI Taxonomy" id="1120955"/>
    <lineage>
        <taxon>Bacteria</taxon>
        <taxon>Pseudomonadati</taxon>
        <taxon>Pseudomonadota</taxon>
        <taxon>Alphaproteobacteria</taxon>
        <taxon>Hyphomicrobiales</taxon>
        <taxon>Afifellaceae</taxon>
        <taxon>Afifella</taxon>
    </lineage>
</organism>
<evidence type="ECO:0000313" key="2">
    <source>
        <dbReference type="Proteomes" id="UP000199347"/>
    </source>
</evidence>
<dbReference type="EMBL" id="FMVW01000002">
    <property type="protein sequence ID" value="SCZ29080.1"/>
    <property type="molecule type" value="Genomic_DNA"/>
</dbReference>
<sequence>MSEIFDNAITSIALGIEDFETGTDERMLSAARNYYAGLLLLAKECLVRAAPKADAMEVIGAKFKPKPDGSGGVEHEVEGYATVDLHKLKARFKDFGLAWPNADINKLQRFRNDLEHYHLKEPMTALSEAIASSFPMVVDFFNILNEDPQTNLAGVWDTILEKREAFEKVQEKCLDSLENVAWPAEVSHLDRMACPNCQSSLLGQLDPDNKDHEHVIGKCYQCGEEISFEKFMEMVVASSYEVDAYIRAKEGLNPSIADCPECNASAYVETGEISLCFVCGESVAGECIRCGAGIDVNEYNSEYPGLCSYCAYMAEKMMRE</sequence>
<dbReference type="OrthoDB" id="5941857at2"/>
<keyword evidence="2" id="KW-1185">Reference proteome</keyword>
<name>A0A1G5MXB8_AFIMA</name>
<protein>
    <submittedName>
        <fullName evidence="1">Uncharacterized protein</fullName>
    </submittedName>
</protein>
<dbReference type="AlphaFoldDB" id="A0A1G5MXB8"/>
<dbReference type="RefSeq" id="WP_092810387.1">
    <property type="nucleotide sequence ID" value="NZ_FMVW01000002.1"/>
</dbReference>
<evidence type="ECO:0000313" key="1">
    <source>
        <dbReference type="EMBL" id="SCZ29080.1"/>
    </source>
</evidence>